<proteinExistence type="predicted"/>
<dbReference type="KEGG" id="parq:DSM112329_03027"/>
<dbReference type="AlphaFoldDB" id="A0AAU7AXX9"/>
<evidence type="ECO:0008006" key="2">
    <source>
        <dbReference type="Google" id="ProtNLM"/>
    </source>
</evidence>
<evidence type="ECO:0000313" key="1">
    <source>
        <dbReference type="EMBL" id="XAY06164.1"/>
    </source>
</evidence>
<dbReference type="SUPFAM" id="SSF48452">
    <property type="entry name" value="TPR-like"/>
    <property type="match status" value="1"/>
</dbReference>
<gene>
    <name evidence="1" type="ORF">DSM112329_03027</name>
</gene>
<protein>
    <recommendedName>
        <fullName evidence="2">Tetratricopeptide repeat protein</fullName>
    </recommendedName>
</protein>
<dbReference type="Pfam" id="PF14559">
    <property type="entry name" value="TPR_19"/>
    <property type="match status" value="1"/>
</dbReference>
<organism evidence="1">
    <name type="scientific">Paraconexibacter sp. AEG42_29</name>
    <dbReference type="NCBI Taxonomy" id="2997339"/>
    <lineage>
        <taxon>Bacteria</taxon>
        <taxon>Bacillati</taxon>
        <taxon>Actinomycetota</taxon>
        <taxon>Thermoleophilia</taxon>
        <taxon>Solirubrobacterales</taxon>
        <taxon>Paraconexibacteraceae</taxon>
        <taxon>Paraconexibacter</taxon>
    </lineage>
</organism>
<dbReference type="InterPro" id="IPR011990">
    <property type="entry name" value="TPR-like_helical_dom_sf"/>
</dbReference>
<accession>A0AAU7AXX9</accession>
<sequence length="71" mass="7677">MLAAVQAGNLGDADRALRSAIAKAPRNWALRRDRAVLLQRLGDVRGAEREMQSALQMNPLLVLPPGFGRVG</sequence>
<name>A0AAU7AXX9_9ACTN</name>
<dbReference type="EMBL" id="CP114014">
    <property type="protein sequence ID" value="XAY06164.1"/>
    <property type="molecule type" value="Genomic_DNA"/>
</dbReference>
<reference evidence="1" key="1">
    <citation type="submission" date="2022-12" db="EMBL/GenBank/DDBJ databases">
        <title>Paraconexibacter alkalitolerans sp. nov. and Baekduia alba sp. nov., isolated from soil and emended description of the genera Paraconexibacter (Chun et al., 2020) and Baekduia (An et al., 2020).</title>
        <authorList>
            <person name="Vieira S."/>
            <person name="Huber K.J."/>
            <person name="Geppert A."/>
            <person name="Wolf J."/>
            <person name="Neumann-Schaal M."/>
            <person name="Muesken M."/>
            <person name="Overmann J."/>
        </authorList>
    </citation>
    <scope>NUCLEOTIDE SEQUENCE</scope>
    <source>
        <strain evidence="1">AEG42_29</strain>
    </source>
</reference>
<dbReference type="Gene3D" id="1.25.40.10">
    <property type="entry name" value="Tetratricopeptide repeat domain"/>
    <property type="match status" value="1"/>
</dbReference>